<evidence type="ECO:0000256" key="2">
    <source>
        <dbReference type="ARBA" id="ARBA00022679"/>
    </source>
</evidence>
<comment type="caution">
    <text evidence="3">The sequence shown here is derived from an EMBL/GenBank/DDBJ whole genome shotgun (WGS) entry which is preliminary data.</text>
</comment>
<dbReference type="Gene3D" id="3.40.50.2000">
    <property type="entry name" value="Glycogen Phosphorylase B"/>
    <property type="match status" value="2"/>
</dbReference>
<proteinExistence type="inferred from homology"/>
<evidence type="ECO:0000256" key="1">
    <source>
        <dbReference type="ARBA" id="ARBA00009995"/>
    </source>
</evidence>
<gene>
    <name evidence="3" type="ORF">Clacol_005213</name>
</gene>
<dbReference type="InterPro" id="IPR002213">
    <property type="entry name" value="UDP_glucos_trans"/>
</dbReference>
<dbReference type="Proteomes" id="UP001050691">
    <property type="component" value="Unassembled WGS sequence"/>
</dbReference>
<evidence type="ECO:0000313" key="4">
    <source>
        <dbReference type="Proteomes" id="UP001050691"/>
    </source>
</evidence>
<organism evidence="3 4">
    <name type="scientific">Clathrus columnatus</name>
    <dbReference type="NCBI Taxonomy" id="1419009"/>
    <lineage>
        <taxon>Eukaryota</taxon>
        <taxon>Fungi</taxon>
        <taxon>Dikarya</taxon>
        <taxon>Basidiomycota</taxon>
        <taxon>Agaricomycotina</taxon>
        <taxon>Agaricomycetes</taxon>
        <taxon>Phallomycetidae</taxon>
        <taxon>Phallales</taxon>
        <taxon>Clathraceae</taxon>
        <taxon>Clathrus</taxon>
    </lineage>
</organism>
<accession>A0AAV5ACR4</accession>
<dbReference type="AlphaFoldDB" id="A0AAV5ACR4"/>
<dbReference type="GO" id="GO:0035251">
    <property type="term" value="F:UDP-glucosyltransferase activity"/>
    <property type="evidence" value="ECO:0007669"/>
    <property type="project" value="TreeGrafter"/>
</dbReference>
<dbReference type="SUPFAM" id="SSF53756">
    <property type="entry name" value="UDP-Glycosyltransferase/glycogen phosphorylase"/>
    <property type="match status" value="1"/>
</dbReference>
<reference evidence="3" key="1">
    <citation type="submission" date="2021-10" db="EMBL/GenBank/DDBJ databases">
        <title>De novo Genome Assembly of Clathrus columnatus (Basidiomycota, Fungi) Using Illumina and Nanopore Sequence Data.</title>
        <authorList>
            <person name="Ogiso-Tanaka E."/>
            <person name="Itagaki H."/>
            <person name="Hosoya T."/>
            <person name="Hosaka K."/>
        </authorList>
    </citation>
    <scope>NUCLEOTIDE SEQUENCE</scope>
    <source>
        <strain evidence="3">MO-923</strain>
    </source>
</reference>
<dbReference type="PANTHER" id="PTHR48047">
    <property type="entry name" value="GLYCOSYLTRANSFERASE"/>
    <property type="match status" value="1"/>
</dbReference>
<evidence type="ECO:0000313" key="3">
    <source>
        <dbReference type="EMBL" id="GJJ10984.1"/>
    </source>
</evidence>
<protein>
    <recommendedName>
        <fullName evidence="5">Glucuronosyltransferase</fullName>
    </recommendedName>
</protein>
<evidence type="ECO:0008006" key="5">
    <source>
        <dbReference type="Google" id="ProtNLM"/>
    </source>
</evidence>
<dbReference type="EMBL" id="BPWL01000006">
    <property type="protein sequence ID" value="GJJ10984.1"/>
    <property type="molecule type" value="Genomic_DNA"/>
</dbReference>
<keyword evidence="2" id="KW-0808">Transferase</keyword>
<name>A0AAV5ACR4_9AGAM</name>
<keyword evidence="4" id="KW-1185">Reference proteome</keyword>
<comment type="similarity">
    <text evidence="1">Belongs to the UDP-glycosyltransferase family.</text>
</comment>
<dbReference type="Pfam" id="PF00201">
    <property type="entry name" value="UDPGT"/>
    <property type="match status" value="1"/>
</dbReference>
<sequence length="512" mass="57649">MPFKYHIVFVCAPSWGHCRPSVPISFKIVKERPDILVTYPVIGKFKEKMDKEVSRYCTGENSALKDNIRVVKISDFDGGEFQYWDLITNIAPEFVRKLCAREPMTSSTGRTYPTAPKPNLCLVDFVLCPLGLNLMKDEKVDTRIWCWSPASILGILDIVGPGYLADEAIELAKKTNKSIREAIIELSLTPNDKVIKLPGLPPAYVYEFMGEHNIPGADELRIDLTITLTDFIRQSHGLLMANTPIMEEECVNFTKQWLGRNCYALGPSMLPGEVEFNREESSRGREVVSFLNKIHNSYGKNSLLYMSFGTSAFPNGNVPWQLIGIILDMEIPFVRKSLPLEIFAMPHGDTYESIFPPELGDRLESSELALVVKWAPQQMILNHPVTGIFFTHAGQGSITESLALGIPMIIWPLQADQPYNAMNLALNLKVAYQLLEVRINHGLKPLYRGYKPKGTKEAIDTEFRQVLKDAFGPDGDAKRTAALEISKKLKETWEEGGGAMIELRRMLQENFS</sequence>